<gene>
    <name evidence="1" type="ORF">DPEC_G00005390</name>
</gene>
<dbReference type="EMBL" id="CM055728">
    <property type="protein sequence ID" value="KAJ8016263.1"/>
    <property type="molecule type" value="Genomic_DNA"/>
</dbReference>
<protein>
    <submittedName>
        <fullName evidence="1">Uncharacterized protein</fullName>
    </submittedName>
</protein>
<accession>A0ACC2HK73</accession>
<organism evidence="1 2">
    <name type="scientific">Dallia pectoralis</name>
    <name type="common">Alaska blackfish</name>
    <dbReference type="NCBI Taxonomy" id="75939"/>
    <lineage>
        <taxon>Eukaryota</taxon>
        <taxon>Metazoa</taxon>
        <taxon>Chordata</taxon>
        <taxon>Craniata</taxon>
        <taxon>Vertebrata</taxon>
        <taxon>Euteleostomi</taxon>
        <taxon>Actinopterygii</taxon>
        <taxon>Neopterygii</taxon>
        <taxon>Teleostei</taxon>
        <taxon>Protacanthopterygii</taxon>
        <taxon>Esociformes</taxon>
        <taxon>Umbridae</taxon>
        <taxon>Dallia</taxon>
    </lineage>
</organism>
<dbReference type="Proteomes" id="UP001157502">
    <property type="component" value="Chromosome 1"/>
</dbReference>
<sequence length="125" mass="13764">MDPTCLAQAVFDLPFGPNTLRLILAPSFLALDPNHSLCLALDLVLCYLTVDHPDHSCPPQALSHQPFGLVPYSSYLILDLSYHFLCLGLDLLLCVSALNLPCLTLAYPCLVFSFHPLFLPLDLVL</sequence>
<reference evidence="1" key="1">
    <citation type="submission" date="2021-05" db="EMBL/GenBank/DDBJ databases">
        <authorList>
            <person name="Pan Q."/>
            <person name="Jouanno E."/>
            <person name="Zahm M."/>
            <person name="Klopp C."/>
            <person name="Cabau C."/>
            <person name="Louis A."/>
            <person name="Berthelot C."/>
            <person name="Parey E."/>
            <person name="Roest Crollius H."/>
            <person name="Montfort J."/>
            <person name="Robinson-Rechavi M."/>
            <person name="Bouchez O."/>
            <person name="Lampietro C."/>
            <person name="Lopez Roques C."/>
            <person name="Donnadieu C."/>
            <person name="Postlethwait J."/>
            <person name="Bobe J."/>
            <person name="Dillon D."/>
            <person name="Chandos A."/>
            <person name="von Hippel F."/>
            <person name="Guiguen Y."/>
        </authorList>
    </citation>
    <scope>NUCLEOTIDE SEQUENCE</scope>
    <source>
        <strain evidence="1">YG-Jan2019</strain>
    </source>
</reference>
<evidence type="ECO:0000313" key="1">
    <source>
        <dbReference type="EMBL" id="KAJ8016263.1"/>
    </source>
</evidence>
<evidence type="ECO:0000313" key="2">
    <source>
        <dbReference type="Proteomes" id="UP001157502"/>
    </source>
</evidence>
<keyword evidence="2" id="KW-1185">Reference proteome</keyword>
<comment type="caution">
    <text evidence="1">The sequence shown here is derived from an EMBL/GenBank/DDBJ whole genome shotgun (WGS) entry which is preliminary data.</text>
</comment>
<proteinExistence type="predicted"/>
<name>A0ACC2HK73_DALPE</name>